<dbReference type="Pfam" id="PF23493">
    <property type="entry name" value="CysS_C"/>
    <property type="match status" value="1"/>
</dbReference>
<dbReference type="eggNOG" id="COG0215">
    <property type="taxonomic scope" value="Bacteria"/>
</dbReference>
<keyword evidence="9 12" id="KW-0067">ATP-binding</keyword>
<comment type="subcellular location">
    <subcellularLocation>
        <location evidence="1 12">Cytoplasm</location>
    </subcellularLocation>
</comment>
<dbReference type="GO" id="GO:0006423">
    <property type="term" value="P:cysteinyl-tRNA aminoacylation"/>
    <property type="evidence" value="ECO:0007669"/>
    <property type="project" value="UniProtKB-UniRule"/>
</dbReference>
<dbReference type="InterPro" id="IPR015803">
    <property type="entry name" value="Cys-tRNA-ligase"/>
</dbReference>
<dbReference type="AlphaFoldDB" id="D7CYC7"/>
<dbReference type="Gene3D" id="1.20.120.1910">
    <property type="entry name" value="Cysteine-tRNA ligase, C-terminal anti-codon recognition domain"/>
    <property type="match status" value="1"/>
</dbReference>
<dbReference type="InterPro" id="IPR024909">
    <property type="entry name" value="Cys-tRNA/MSH_ligase"/>
</dbReference>
<dbReference type="OrthoDB" id="9815130at2"/>
<protein>
    <recommendedName>
        <fullName evidence="12">Cysteine--tRNA ligase</fullName>
        <ecNumber evidence="12">6.1.1.16</ecNumber>
    </recommendedName>
    <alternativeName>
        <fullName evidence="12">Cysteinyl-tRNA synthetase</fullName>
        <shortName evidence="12">CysRS</shortName>
    </alternativeName>
</protein>
<comment type="subunit">
    <text evidence="3 12">Monomer.</text>
</comment>
<evidence type="ECO:0000313" key="15">
    <source>
        <dbReference type="Proteomes" id="UP000000379"/>
    </source>
</evidence>
<dbReference type="InterPro" id="IPR032678">
    <property type="entry name" value="tRNA-synt_1_cat_dom"/>
</dbReference>
<evidence type="ECO:0000256" key="9">
    <source>
        <dbReference type="ARBA" id="ARBA00022840"/>
    </source>
</evidence>
<dbReference type="CDD" id="cd00672">
    <property type="entry name" value="CysRS_core"/>
    <property type="match status" value="1"/>
</dbReference>
<dbReference type="Pfam" id="PF01406">
    <property type="entry name" value="tRNA-synt_1e"/>
    <property type="match status" value="1"/>
</dbReference>
<dbReference type="GO" id="GO:0005829">
    <property type="term" value="C:cytosol"/>
    <property type="evidence" value="ECO:0007669"/>
    <property type="project" value="TreeGrafter"/>
</dbReference>
<dbReference type="KEGG" id="tra:Trad_1647"/>
<reference evidence="15" key="1">
    <citation type="submission" date="2010-05" db="EMBL/GenBank/DDBJ databases">
        <title>The complete genome of Truepera radiovictris DSM 17093.</title>
        <authorList>
            <consortium name="US DOE Joint Genome Institute (JGI-PGF)"/>
            <person name="Lucas S."/>
            <person name="Copeland A."/>
            <person name="Lapidus A."/>
            <person name="Glavina del Rio T."/>
            <person name="Dalin E."/>
            <person name="Tice H."/>
            <person name="Bruce D."/>
            <person name="Goodwin L."/>
            <person name="Pitluck S."/>
            <person name="Kyrpides N."/>
            <person name="Mavromatis K."/>
            <person name="Ovchinnikova G."/>
            <person name="Munk A.C."/>
            <person name="Detter J.C."/>
            <person name="Han C."/>
            <person name="Tapia R."/>
            <person name="Land M."/>
            <person name="Hauser L."/>
            <person name="Markowitz V."/>
            <person name="Cheng J.-F."/>
            <person name="Hugenholtz P."/>
            <person name="Woyke T."/>
            <person name="Wu D."/>
            <person name="Tindall B."/>
            <person name="Pomrenke H.G."/>
            <person name="Brambilla E."/>
            <person name="Klenk H.-P."/>
            <person name="Eisen J.A."/>
        </authorList>
    </citation>
    <scope>NUCLEOTIDE SEQUENCE [LARGE SCALE GENOMIC DNA]</scope>
    <source>
        <strain evidence="15">DSM 17093 / CIP 108686 / LMG 22925 / RQ-24</strain>
    </source>
</reference>
<dbReference type="GO" id="GO:0004817">
    <property type="term" value="F:cysteine-tRNA ligase activity"/>
    <property type="evidence" value="ECO:0007669"/>
    <property type="project" value="UniProtKB-UniRule"/>
</dbReference>
<feature type="binding site" evidence="12">
    <location>
        <position position="32"/>
    </location>
    <ligand>
        <name>Zn(2+)</name>
        <dbReference type="ChEBI" id="CHEBI:29105"/>
    </ligand>
</feature>
<feature type="binding site" evidence="12">
    <location>
        <position position="252"/>
    </location>
    <ligand>
        <name>Zn(2+)</name>
        <dbReference type="ChEBI" id="CHEBI:29105"/>
    </ligand>
</feature>
<keyword evidence="15" id="KW-1185">Reference proteome</keyword>
<dbReference type="NCBIfam" id="TIGR00435">
    <property type="entry name" value="cysS"/>
    <property type="match status" value="1"/>
</dbReference>
<keyword evidence="8 12" id="KW-0862">Zinc</keyword>
<feature type="binding site" evidence="12">
    <location>
        <position position="282"/>
    </location>
    <ligand>
        <name>ATP</name>
        <dbReference type="ChEBI" id="CHEBI:30616"/>
    </ligand>
</feature>
<keyword evidence="11 12" id="KW-0030">Aminoacyl-tRNA synthetase</keyword>
<keyword evidence="7 12" id="KW-0547">Nucleotide-binding</keyword>
<evidence type="ECO:0000313" key="14">
    <source>
        <dbReference type="EMBL" id="ADI14766.1"/>
    </source>
</evidence>
<dbReference type="InterPro" id="IPR015273">
    <property type="entry name" value="Cys-tRNA-synt_Ia_DALR"/>
</dbReference>
<dbReference type="GO" id="GO:0005524">
    <property type="term" value="F:ATP binding"/>
    <property type="evidence" value="ECO:0007669"/>
    <property type="project" value="UniProtKB-UniRule"/>
</dbReference>
<dbReference type="PRINTS" id="PR00983">
    <property type="entry name" value="TRNASYNTHCYS"/>
</dbReference>
<dbReference type="SUPFAM" id="SSF47323">
    <property type="entry name" value="Anticodon-binding domain of a subclass of class I aminoacyl-tRNA synthetases"/>
    <property type="match status" value="1"/>
</dbReference>
<dbReference type="Pfam" id="PF09190">
    <property type="entry name" value="DALR_2"/>
    <property type="match status" value="1"/>
</dbReference>
<dbReference type="GO" id="GO:0008270">
    <property type="term" value="F:zinc ion binding"/>
    <property type="evidence" value="ECO:0007669"/>
    <property type="project" value="UniProtKB-UniRule"/>
</dbReference>
<dbReference type="EC" id="6.1.1.16" evidence="12"/>
<organism evidence="14 15">
    <name type="scientific">Truepera radiovictrix (strain DSM 17093 / CIP 108686 / LMG 22925 / RQ-24)</name>
    <dbReference type="NCBI Taxonomy" id="649638"/>
    <lineage>
        <taxon>Bacteria</taxon>
        <taxon>Thermotogati</taxon>
        <taxon>Deinococcota</taxon>
        <taxon>Deinococci</taxon>
        <taxon>Trueperales</taxon>
        <taxon>Trueperaceae</taxon>
        <taxon>Truepera</taxon>
    </lineage>
</organism>
<dbReference type="InterPro" id="IPR014729">
    <property type="entry name" value="Rossmann-like_a/b/a_fold"/>
</dbReference>
<dbReference type="SUPFAM" id="SSF52374">
    <property type="entry name" value="Nucleotidylyl transferase"/>
    <property type="match status" value="1"/>
</dbReference>
<dbReference type="PANTHER" id="PTHR10890">
    <property type="entry name" value="CYSTEINYL-TRNA SYNTHETASE"/>
    <property type="match status" value="1"/>
</dbReference>
<sequence length="486" mass="54160">MPATPLQLYNTLTRRKEPFEPITPGHVGMYLCGPTVYSEPHLGHARGPILFDVLRRYLEYLGLRVRLVTNITDVGHLTDDADDGEDKLLKRAKLEQLEPMEIADKYFWAYFDAMAKLGVRRPDITPRATGHITEQIAMTQTLLERGLAYERGGNVYFDVSAWETYGELSGRNVDDLVEGTRIATRSDKDDPRDFALWKRAEGGHLMRWPSPWGEGYPGWHIECSVMSTKYLGDAFDIHGGGLDLIFPHHECELAQAKAAGKPFARVWLHFNMVTLEGEKMAKSKGHFVTLEELFRRFDPIAVRFHLLGTHYRSVSDFSEASLRASAQGLRRLREGYAALARAVEDGGDEDADPSPYRERFEAAMNDDLNTAQALAVLYDALRETNAALARGADQATLRAAKRFFDDAAGGVLGILGGAAETQGDAELVSGLVELISAQRQEARLRRDFATADAIRERLAALGIVLEDTPDGVRWKRGVPKTEAETL</sequence>
<comment type="cofactor">
    <cofactor evidence="12">
        <name>Zn(2+)</name>
        <dbReference type="ChEBI" id="CHEBI:29105"/>
    </cofactor>
    <text evidence="12">Binds 1 zinc ion per subunit.</text>
</comment>
<dbReference type="HAMAP" id="MF_00041">
    <property type="entry name" value="Cys_tRNA_synth"/>
    <property type="match status" value="1"/>
</dbReference>
<dbReference type="EMBL" id="CP002049">
    <property type="protein sequence ID" value="ADI14766.1"/>
    <property type="molecule type" value="Genomic_DNA"/>
</dbReference>
<proteinExistence type="inferred from homology"/>
<evidence type="ECO:0000256" key="7">
    <source>
        <dbReference type="ARBA" id="ARBA00022741"/>
    </source>
</evidence>
<keyword evidence="5 12" id="KW-0436">Ligase</keyword>
<evidence type="ECO:0000256" key="2">
    <source>
        <dbReference type="ARBA" id="ARBA00005594"/>
    </source>
</evidence>
<feature type="short sequence motif" description="'KMSKS' region" evidence="12">
    <location>
        <begin position="279"/>
        <end position="283"/>
    </location>
</feature>
<evidence type="ECO:0000256" key="10">
    <source>
        <dbReference type="ARBA" id="ARBA00022917"/>
    </source>
</evidence>
<keyword evidence="4 12" id="KW-0963">Cytoplasm</keyword>
<evidence type="ECO:0000259" key="13">
    <source>
        <dbReference type="SMART" id="SM00840"/>
    </source>
</evidence>
<name>D7CYC7_TRURR</name>
<evidence type="ECO:0000256" key="8">
    <source>
        <dbReference type="ARBA" id="ARBA00022833"/>
    </source>
</evidence>
<reference evidence="14 15" key="2">
    <citation type="journal article" date="2011" name="Stand. Genomic Sci.">
        <title>Complete genome sequence of Truepera radiovictrix type strain (RQ-24).</title>
        <authorList>
            <person name="Ivanova N."/>
            <person name="Rohde C."/>
            <person name="Munk C."/>
            <person name="Nolan M."/>
            <person name="Lucas S."/>
            <person name="Del Rio T.G."/>
            <person name="Tice H."/>
            <person name="Deshpande S."/>
            <person name="Cheng J.F."/>
            <person name="Tapia R."/>
            <person name="Han C."/>
            <person name="Goodwin L."/>
            <person name="Pitluck S."/>
            <person name="Liolios K."/>
            <person name="Mavromatis K."/>
            <person name="Mikhailova N."/>
            <person name="Pati A."/>
            <person name="Chen A."/>
            <person name="Palaniappan K."/>
            <person name="Land M."/>
            <person name="Hauser L."/>
            <person name="Chang Y.J."/>
            <person name="Jeffries C.D."/>
            <person name="Brambilla E."/>
            <person name="Rohde M."/>
            <person name="Goker M."/>
            <person name="Tindall B.J."/>
            <person name="Woyke T."/>
            <person name="Bristow J."/>
            <person name="Eisen J.A."/>
            <person name="Markowitz V."/>
            <person name="Hugenholtz P."/>
            <person name="Kyrpides N.C."/>
            <person name="Klenk H.P."/>
            <person name="Lapidus A."/>
        </authorList>
    </citation>
    <scope>NUCLEOTIDE SEQUENCE [LARGE SCALE GENOMIC DNA]</scope>
    <source>
        <strain evidence="15">DSM 17093 / CIP 108686 / LMG 22925 / RQ-24</strain>
    </source>
</reference>
<dbReference type="RefSeq" id="WP_013178134.1">
    <property type="nucleotide sequence ID" value="NC_014221.1"/>
</dbReference>
<evidence type="ECO:0000256" key="5">
    <source>
        <dbReference type="ARBA" id="ARBA00022598"/>
    </source>
</evidence>
<evidence type="ECO:0000256" key="12">
    <source>
        <dbReference type="HAMAP-Rule" id="MF_00041"/>
    </source>
</evidence>
<comment type="similarity">
    <text evidence="2 12">Belongs to the class-I aminoacyl-tRNA synthetase family.</text>
</comment>
<keyword evidence="6 12" id="KW-0479">Metal-binding</keyword>
<dbReference type="InterPro" id="IPR056411">
    <property type="entry name" value="CysS_C"/>
</dbReference>
<dbReference type="SMART" id="SM00840">
    <property type="entry name" value="DALR_2"/>
    <property type="match status" value="1"/>
</dbReference>
<dbReference type="InterPro" id="IPR009080">
    <property type="entry name" value="tRNAsynth_Ia_anticodon-bd"/>
</dbReference>
<dbReference type="HOGENOM" id="CLU_013528_0_1_0"/>
<evidence type="ECO:0000256" key="6">
    <source>
        <dbReference type="ARBA" id="ARBA00022723"/>
    </source>
</evidence>
<dbReference type="Gene3D" id="3.40.50.620">
    <property type="entry name" value="HUPs"/>
    <property type="match status" value="1"/>
</dbReference>
<accession>D7CYC7</accession>
<evidence type="ECO:0000256" key="3">
    <source>
        <dbReference type="ARBA" id="ARBA00011245"/>
    </source>
</evidence>
<gene>
    <name evidence="12" type="primary">cysS</name>
    <name evidence="14" type="ordered locus">Trad_1647</name>
</gene>
<feature type="binding site" evidence="12">
    <location>
        <position position="223"/>
    </location>
    <ligand>
        <name>Zn(2+)</name>
        <dbReference type="ChEBI" id="CHEBI:29105"/>
    </ligand>
</feature>
<dbReference type="PANTHER" id="PTHR10890:SF3">
    <property type="entry name" value="CYSTEINE--TRNA LIGASE, CYTOPLASMIC"/>
    <property type="match status" value="1"/>
</dbReference>
<evidence type="ECO:0000256" key="4">
    <source>
        <dbReference type="ARBA" id="ARBA00022490"/>
    </source>
</evidence>
<dbReference type="STRING" id="649638.Trad_1647"/>
<evidence type="ECO:0000256" key="1">
    <source>
        <dbReference type="ARBA" id="ARBA00004496"/>
    </source>
</evidence>
<feature type="binding site" evidence="12">
    <location>
        <position position="248"/>
    </location>
    <ligand>
        <name>Zn(2+)</name>
        <dbReference type="ChEBI" id="CHEBI:29105"/>
    </ligand>
</feature>
<feature type="domain" description="Cysteinyl-tRNA synthetase class Ia DALR" evidence="13">
    <location>
        <begin position="359"/>
        <end position="423"/>
    </location>
</feature>
<dbReference type="Proteomes" id="UP000000379">
    <property type="component" value="Chromosome"/>
</dbReference>
<feature type="short sequence motif" description="'HIGH' region" evidence="12">
    <location>
        <begin position="34"/>
        <end position="44"/>
    </location>
</feature>
<evidence type="ECO:0000256" key="11">
    <source>
        <dbReference type="ARBA" id="ARBA00023146"/>
    </source>
</evidence>
<keyword evidence="10 12" id="KW-0648">Protein biosynthesis</keyword>
<comment type="catalytic activity">
    <reaction evidence="12">
        <text>tRNA(Cys) + L-cysteine + ATP = L-cysteinyl-tRNA(Cys) + AMP + diphosphate</text>
        <dbReference type="Rhea" id="RHEA:17773"/>
        <dbReference type="Rhea" id="RHEA-COMP:9661"/>
        <dbReference type="Rhea" id="RHEA-COMP:9679"/>
        <dbReference type="ChEBI" id="CHEBI:30616"/>
        <dbReference type="ChEBI" id="CHEBI:33019"/>
        <dbReference type="ChEBI" id="CHEBI:35235"/>
        <dbReference type="ChEBI" id="CHEBI:78442"/>
        <dbReference type="ChEBI" id="CHEBI:78517"/>
        <dbReference type="ChEBI" id="CHEBI:456215"/>
        <dbReference type="EC" id="6.1.1.16"/>
    </reaction>
</comment>